<proteinExistence type="inferred from homology"/>
<comment type="similarity">
    <text evidence="1 7">Belongs to the ATP-dependent AMP-binding enzyme family.</text>
</comment>
<keyword evidence="5 7" id="KW-0067">ATP-binding</keyword>
<name>A0A1Y1I5E8_KLENI</name>
<evidence type="ECO:0000256" key="4">
    <source>
        <dbReference type="ARBA" id="ARBA00022832"/>
    </source>
</evidence>
<evidence type="ECO:0000256" key="5">
    <source>
        <dbReference type="ARBA" id="ARBA00022840"/>
    </source>
</evidence>
<evidence type="ECO:0000313" key="9">
    <source>
        <dbReference type="EMBL" id="GAQ86175.1"/>
    </source>
</evidence>
<keyword evidence="10" id="KW-1185">Reference proteome</keyword>
<keyword evidence="2 7" id="KW-0436">Ligase</keyword>
<dbReference type="PROSITE" id="PS00455">
    <property type="entry name" value="AMP_BINDING"/>
    <property type="match status" value="1"/>
</dbReference>
<dbReference type="SUPFAM" id="SSF56801">
    <property type="entry name" value="Acetyl-CoA synthetase-like"/>
    <property type="match status" value="1"/>
</dbReference>
<dbReference type="AlphaFoldDB" id="A0A1Y1I5E8"/>
<dbReference type="GO" id="GO:0016020">
    <property type="term" value="C:membrane"/>
    <property type="evidence" value="ECO:0000318"/>
    <property type="project" value="GO_Central"/>
</dbReference>
<dbReference type="Pfam" id="PF00501">
    <property type="entry name" value="AMP-binding"/>
    <property type="match status" value="1"/>
</dbReference>
<keyword evidence="4 7" id="KW-0276">Fatty acid metabolism</keyword>
<dbReference type="EC" id="6.2.1.3" evidence="6 7"/>
<keyword evidence="7" id="KW-0443">Lipid metabolism</keyword>
<comment type="function">
    <text evidence="7">Catalyzes the conversion of long-chain fatty acids to their active form acyl-CoAs for both synthesis of cellular lipids, and degradation via beta-oxidation.</text>
</comment>
<dbReference type="PANTHER" id="PTHR43272">
    <property type="entry name" value="LONG-CHAIN-FATTY-ACID--COA LIGASE"/>
    <property type="match status" value="1"/>
</dbReference>
<dbReference type="GO" id="GO:0004467">
    <property type="term" value="F:long-chain fatty acid-CoA ligase activity"/>
    <property type="evidence" value="ECO:0000318"/>
    <property type="project" value="GO_Central"/>
</dbReference>
<dbReference type="GO" id="GO:0005783">
    <property type="term" value="C:endoplasmic reticulum"/>
    <property type="evidence" value="ECO:0000318"/>
    <property type="project" value="GO_Central"/>
</dbReference>
<keyword evidence="3 7" id="KW-0547">Nucleotide-binding</keyword>
<evidence type="ECO:0000256" key="1">
    <source>
        <dbReference type="ARBA" id="ARBA00006432"/>
    </source>
</evidence>
<dbReference type="Proteomes" id="UP000054558">
    <property type="component" value="Unassembled WGS sequence"/>
</dbReference>
<evidence type="ECO:0000256" key="7">
    <source>
        <dbReference type="RuleBase" id="RU369030"/>
    </source>
</evidence>
<dbReference type="GO" id="GO:0005524">
    <property type="term" value="F:ATP binding"/>
    <property type="evidence" value="ECO:0007669"/>
    <property type="project" value="UniProtKB-KW"/>
</dbReference>
<feature type="domain" description="AMP-dependent synthetase/ligase" evidence="8">
    <location>
        <begin position="59"/>
        <end position="484"/>
    </location>
</feature>
<accession>A0A1Y1I5E8</accession>
<evidence type="ECO:0000256" key="6">
    <source>
        <dbReference type="ARBA" id="ARBA00026121"/>
    </source>
</evidence>
<evidence type="ECO:0000256" key="2">
    <source>
        <dbReference type="ARBA" id="ARBA00022598"/>
    </source>
</evidence>
<comment type="catalytic activity">
    <reaction evidence="7">
        <text>a long-chain fatty acid + ATP + CoA = a long-chain fatty acyl-CoA + AMP + diphosphate</text>
        <dbReference type="Rhea" id="RHEA:15421"/>
        <dbReference type="ChEBI" id="CHEBI:30616"/>
        <dbReference type="ChEBI" id="CHEBI:33019"/>
        <dbReference type="ChEBI" id="CHEBI:57287"/>
        <dbReference type="ChEBI" id="CHEBI:57560"/>
        <dbReference type="ChEBI" id="CHEBI:83139"/>
        <dbReference type="ChEBI" id="CHEBI:456215"/>
        <dbReference type="EC" id="6.2.1.3"/>
    </reaction>
</comment>
<dbReference type="InterPro" id="IPR020845">
    <property type="entry name" value="AMP-binding_CS"/>
</dbReference>
<protein>
    <recommendedName>
        <fullName evidence="6 7">Long-chain-fatty-acid--CoA ligase</fullName>
        <ecNumber evidence="6 7">6.2.1.3</ecNumber>
    </recommendedName>
</protein>
<evidence type="ECO:0000259" key="8">
    <source>
        <dbReference type="Pfam" id="PF00501"/>
    </source>
</evidence>
<sequence length="667" mass="73755">MKGSFPEVWTVEVAGGEPARSNRPAVGPTYRHLSVGKGDFPELGSAATLYELFSNSAMKYADMPCLGQRKVVDGKAGPFEYLSYKEAFRQAIVLAGSLEYIGVQPHSTCGIYGVNTPTWMLAMQACNALTVYSVPLYDTLGPQAIEFIINHAEISTIFIQESSLSKLLEALPKCNNHVKVVISLGSFSAEAKSTLEARGLKAYAFDDLLVMGREKPFEPHAPNPDDIATIMYTSGTTGEPKGVVLKHSNLVSTIAGLTKDLQYAKFFLSERDLYLSYLPLAHIFGRVVEEAMLYHGAAIAYWQGDVKLLLDDVDAAKPTVFCGVPRVFDRVYNGATAKVQAGSFITKLLYKFGFSRKKAALDGGSSFEKATPFLDHLVFSKFKQRLGGRVRVILSGGAPLARHVEDFLRVTMCCPVVQGYGLTESCAGSFVAIPNANQTGTVGVVFPNQECRLEAVPDMEYDPLGTPPRGEVCLRGPPIFTGYYKRPDLTKDALDEEGWLHTGDVGEWQADGTMKIIDRKKNMFKLAQGEYVAAENLENVYGSTPGVEAIWVYGNSYEYALVAVVVPLQGPLQDWAESQGISLEWEQLCRDPRTKKHILEQLKTTAQAKKLKGFEFIKNLVVEPTPLDMERDLLTPTYKIKRPKMLKYYQKEIDSLYQEIRNEGAKK</sequence>
<dbReference type="Gene3D" id="3.40.50.12780">
    <property type="entry name" value="N-terminal domain of ligase-like"/>
    <property type="match status" value="1"/>
</dbReference>
<dbReference type="EMBL" id="DF237223">
    <property type="protein sequence ID" value="GAQ86175.1"/>
    <property type="molecule type" value="Genomic_DNA"/>
</dbReference>
<dbReference type="OMA" id="LEHWAEQ"/>
<evidence type="ECO:0000313" key="10">
    <source>
        <dbReference type="Proteomes" id="UP000054558"/>
    </source>
</evidence>
<reference evidence="9 10" key="1">
    <citation type="journal article" date="2014" name="Nat. Commun.">
        <title>Klebsormidium flaccidum genome reveals primary factors for plant terrestrial adaptation.</title>
        <authorList>
            <person name="Hori K."/>
            <person name="Maruyama F."/>
            <person name="Fujisawa T."/>
            <person name="Togashi T."/>
            <person name="Yamamoto N."/>
            <person name="Seo M."/>
            <person name="Sato S."/>
            <person name="Yamada T."/>
            <person name="Mori H."/>
            <person name="Tajima N."/>
            <person name="Moriyama T."/>
            <person name="Ikeuchi M."/>
            <person name="Watanabe M."/>
            <person name="Wada H."/>
            <person name="Kobayashi K."/>
            <person name="Saito M."/>
            <person name="Masuda T."/>
            <person name="Sasaki-Sekimoto Y."/>
            <person name="Mashiguchi K."/>
            <person name="Awai K."/>
            <person name="Shimojima M."/>
            <person name="Masuda S."/>
            <person name="Iwai M."/>
            <person name="Nobusawa T."/>
            <person name="Narise T."/>
            <person name="Kondo S."/>
            <person name="Saito H."/>
            <person name="Sato R."/>
            <person name="Murakawa M."/>
            <person name="Ihara Y."/>
            <person name="Oshima-Yamada Y."/>
            <person name="Ohtaka K."/>
            <person name="Satoh M."/>
            <person name="Sonobe K."/>
            <person name="Ishii M."/>
            <person name="Ohtani R."/>
            <person name="Kanamori-Sato M."/>
            <person name="Honoki R."/>
            <person name="Miyazaki D."/>
            <person name="Mochizuki H."/>
            <person name="Umetsu J."/>
            <person name="Higashi K."/>
            <person name="Shibata D."/>
            <person name="Kamiya Y."/>
            <person name="Sato N."/>
            <person name="Nakamura Y."/>
            <person name="Tabata S."/>
            <person name="Ida S."/>
            <person name="Kurokawa K."/>
            <person name="Ohta H."/>
        </authorList>
    </citation>
    <scope>NUCLEOTIDE SEQUENCE [LARGE SCALE GENOMIC DNA]</scope>
    <source>
        <strain evidence="9 10">NIES-2285</strain>
    </source>
</reference>
<evidence type="ECO:0000256" key="3">
    <source>
        <dbReference type="ARBA" id="ARBA00022741"/>
    </source>
</evidence>
<organism evidence="9 10">
    <name type="scientific">Klebsormidium nitens</name>
    <name type="common">Green alga</name>
    <name type="synonym">Ulothrix nitens</name>
    <dbReference type="NCBI Taxonomy" id="105231"/>
    <lineage>
        <taxon>Eukaryota</taxon>
        <taxon>Viridiplantae</taxon>
        <taxon>Streptophyta</taxon>
        <taxon>Klebsormidiophyceae</taxon>
        <taxon>Klebsormidiales</taxon>
        <taxon>Klebsormidiaceae</taxon>
        <taxon>Klebsormidium</taxon>
    </lineage>
</organism>
<dbReference type="InterPro" id="IPR045311">
    <property type="entry name" value="LC-FACS_euk"/>
</dbReference>
<dbReference type="STRING" id="105231.A0A1Y1I5E8"/>
<dbReference type="CDD" id="cd05927">
    <property type="entry name" value="LC-FACS_euk"/>
    <property type="match status" value="1"/>
</dbReference>
<dbReference type="OrthoDB" id="1700726at2759"/>
<dbReference type="PANTHER" id="PTHR43272:SF3">
    <property type="entry name" value="LONG CHAIN ACYL-COA SYNTHETASE 4"/>
    <property type="match status" value="1"/>
</dbReference>
<gene>
    <name evidence="9" type="ORF">KFL_002740140</name>
</gene>
<dbReference type="InterPro" id="IPR000873">
    <property type="entry name" value="AMP-dep_synth/lig_dom"/>
</dbReference>
<dbReference type="InterPro" id="IPR042099">
    <property type="entry name" value="ANL_N_sf"/>
</dbReference>